<evidence type="ECO:0000256" key="2">
    <source>
        <dbReference type="ARBA" id="ARBA00011901"/>
    </source>
</evidence>
<dbReference type="PANTHER" id="PTHR30404">
    <property type="entry name" value="N-ACETYLMURAMOYL-L-ALANINE AMIDASE"/>
    <property type="match status" value="1"/>
</dbReference>
<dbReference type="Pfam" id="PF01520">
    <property type="entry name" value="Amidase_3"/>
    <property type="match status" value="1"/>
</dbReference>
<dbReference type="GO" id="GO:0030288">
    <property type="term" value="C:outer membrane-bounded periplasmic space"/>
    <property type="evidence" value="ECO:0007669"/>
    <property type="project" value="TreeGrafter"/>
</dbReference>
<evidence type="ECO:0000256" key="1">
    <source>
        <dbReference type="ARBA" id="ARBA00001561"/>
    </source>
</evidence>
<name>A0A4D7JEG9_9BACT</name>
<dbReference type="SMART" id="SM00646">
    <property type="entry name" value="Ami_3"/>
    <property type="match status" value="1"/>
</dbReference>
<sequence length="270" mass="30819">MRFGKNNSTIVKNNILLFSICFILFFGSFIPLDRAENKIDVIVIDAGHGGKDPGTHGEISKEKKVALEIALKLGATIEEYLDGVRVIYTRDNDSFLELYQRAELANRNNADLFVSIHCNWVGNPRVHGTETYVMGLHKSESNMQVAKRENEAILFEDNYQENYEGFDPNSPESAILFSLYQDAYLENSLKLAERIETQFSKRAGRRSRGVKQAGFAVLWRTSMPSVLVETGYLSNQKEEKELNKELIQEYIASGIFRAVRDYKEEIESRN</sequence>
<dbReference type="GO" id="GO:0008745">
    <property type="term" value="F:N-acetylmuramoyl-L-alanine amidase activity"/>
    <property type="evidence" value="ECO:0007669"/>
    <property type="project" value="UniProtKB-EC"/>
</dbReference>
<gene>
    <name evidence="5" type="ORF">DCC35_04560</name>
</gene>
<dbReference type="Gene3D" id="3.40.630.40">
    <property type="entry name" value="Zn-dependent exopeptidases"/>
    <property type="match status" value="1"/>
</dbReference>
<keyword evidence="6" id="KW-1185">Reference proteome</keyword>
<dbReference type="PANTHER" id="PTHR30404:SF0">
    <property type="entry name" value="N-ACETYLMURAMOYL-L-ALANINE AMIDASE AMIC"/>
    <property type="match status" value="1"/>
</dbReference>
<dbReference type="Proteomes" id="UP000298616">
    <property type="component" value="Chromosome"/>
</dbReference>
<feature type="domain" description="MurNAc-LAA" evidence="4">
    <location>
        <begin position="102"/>
        <end position="260"/>
    </location>
</feature>
<organism evidence="5 6">
    <name type="scientific">Mangrovivirga cuniculi</name>
    <dbReference type="NCBI Taxonomy" id="2715131"/>
    <lineage>
        <taxon>Bacteria</taxon>
        <taxon>Pseudomonadati</taxon>
        <taxon>Bacteroidota</taxon>
        <taxon>Cytophagia</taxon>
        <taxon>Cytophagales</taxon>
        <taxon>Mangrovivirgaceae</taxon>
        <taxon>Mangrovivirga</taxon>
    </lineage>
</organism>
<proteinExistence type="predicted"/>
<evidence type="ECO:0000313" key="5">
    <source>
        <dbReference type="EMBL" id="QCK14071.1"/>
    </source>
</evidence>
<dbReference type="FunFam" id="3.40.630.40:FF:000005">
    <property type="entry name" value="N-acetylmuramoyl-L-alanine amidase (AmiA)"/>
    <property type="match status" value="1"/>
</dbReference>
<dbReference type="EMBL" id="CP028923">
    <property type="protein sequence ID" value="QCK14071.1"/>
    <property type="molecule type" value="Genomic_DNA"/>
</dbReference>
<accession>A0A4D7JEG9</accession>
<dbReference type="InterPro" id="IPR002508">
    <property type="entry name" value="MurNAc-LAA_cat"/>
</dbReference>
<keyword evidence="3" id="KW-0378">Hydrolase</keyword>
<dbReference type="InterPro" id="IPR050695">
    <property type="entry name" value="N-acetylmuramoyl_amidase_3"/>
</dbReference>
<dbReference type="EC" id="3.5.1.28" evidence="2"/>
<comment type="catalytic activity">
    <reaction evidence="1">
        <text>Hydrolyzes the link between N-acetylmuramoyl residues and L-amino acid residues in certain cell-wall glycopeptides.</text>
        <dbReference type="EC" id="3.5.1.28"/>
    </reaction>
</comment>
<dbReference type="CDD" id="cd02696">
    <property type="entry name" value="MurNAc-LAA"/>
    <property type="match status" value="1"/>
</dbReference>
<protein>
    <recommendedName>
        <fullName evidence="2">N-acetylmuramoyl-L-alanine amidase</fullName>
        <ecNumber evidence="2">3.5.1.28</ecNumber>
    </recommendedName>
</protein>
<dbReference type="GO" id="GO:0009253">
    <property type="term" value="P:peptidoglycan catabolic process"/>
    <property type="evidence" value="ECO:0007669"/>
    <property type="project" value="InterPro"/>
</dbReference>
<evidence type="ECO:0000259" key="4">
    <source>
        <dbReference type="SMART" id="SM00646"/>
    </source>
</evidence>
<evidence type="ECO:0000313" key="6">
    <source>
        <dbReference type="Proteomes" id="UP000298616"/>
    </source>
</evidence>
<reference evidence="5 6" key="1">
    <citation type="submission" date="2018-04" db="EMBL/GenBank/DDBJ databases">
        <title>Complete genome uncultured novel isolate.</title>
        <authorList>
            <person name="Merlino G."/>
        </authorList>
    </citation>
    <scope>NUCLEOTIDE SEQUENCE [LARGE SCALE GENOMIC DNA]</scope>
    <source>
        <strain evidence="6">R1DC9</strain>
    </source>
</reference>
<dbReference type="KEGG" id="fpf:DCC35_04560"/>
<dbReference type="SUPFAM" id="SSF53187">
    <property type="entry name" value="Zn-dependent exopeptidases"/>
    <property type="match status" value="1"/>
</dbReference>
<dbReference type="AlphaFoldDB" id="A0A4D7JEG9"/>
<dbReference type="OrthoDB" id="9806267at2"/>
<evidence type="ECO:0000256" key="3">
    <source>
        <dbReference type="ARBA" id="ARBA00022801"/>
    </source>
</evidence>